<dbReference type="CDD" id="cd17324">
    <property type="entry name" value="MFS_NepI_like"/>
    <property type="match status" value="1"/>
</dbReference>
<proteinExistence type="predicted"/>
<feature type="transmembrane region" description="Helical" evidence="7">
    <location>
        <begin position="42"/>
        <end position="63"/>
    </location>
</feature>
<reference evidence="10" key="1">
    <citation type="submission" date="2016-10" db="EMBL/GenBank/DDBJ databases">
        <authorList>
            <person name="Varghese N."/>
            <person name="Submissions S."/>
        </authorList>
    </citation>
    <scope>NUCLEOTIDE SEQUENCE [LARGE SCALE GENOMIC DNA]</scope>
    <source>
        <strain evidence="10">CGMCC 1.3703</strain>
    </source>
</reference>
<dbReference type="InterPro" id="IPR020846">
    <property type="entry name" value="MFS_dom"/>
</dbReference>
<dbReference type="Proteomes" id="UP000198860">
    <property type="component" value="Unassembled WGS sequence"/>
</dbReference>
<dbReference type="PANTHER" id="PTHR43124">
    <property type="entry name" value="PURINE EFFLUX PUMP PBUE"/>
    <property type="match status" value="1"/>
</dbReference>
<keyword evidence="4 7" id="KW-0812">Transmembrane</keyword>
<dbReference type="Pfam" id="PF07690">
    <property type="entry name" value="MFS_1"/>
    <property type="match status" value="1"/>
</dbReference>
<evidence type="ECO:0000256" key="6">
    <source>
        <dbReference type="ARBA" id="ARBA00023136"/>
    </source>
</evidence>
<feature type="transmembrane region" description="Helical" evidence="7">
    <location>
        <begin position="70"/>
        <end position="87"/>
    </location>
</feature>
<evidence type="ECO:0000259" key="8">
    <source>
        <dbReference type="PROSITE" id="PS50850"/>
    </source>
</evidence>
<dbReference type="GO" id="GO:0022857">
    <property type="term" value="F:transmembrane transporter activity"/>
    <property type="evidence" value="ECO:0007669"/>
    <property type="project" value="InterPro"/>
</dbReference>
<dbReference type="InterPro" id="IPR050189">
    <property type="entry name" value="MFS_Efflux_Transporters"/>
</dbReference>
<feature type="transmembrane region" description="Helical" evidence="7">
    <location>
        <begin position="234"/>
        <end position="255"/>
    </location>
</feature>
<evidence type="ECO:0000256" key="5">
    <source>
        <dbReference type="ARBA" id="ARBA00022989"/>
    </source>
</evidence>
<dbReference type="OrthoDB" id="2727100at2"/>
<dbReference type="InterPro" id="IPR001958">
    <property type="entry name" value="Tet-R_TetA/multi-R_MdtG-like"/>
</dbReference>
<evidence type="ECO:0000256" key="1">
    <source>
        <dbReference type="ARBA" id="ARBA00004651"/>
    </source>
</evidence>
<evidence type="ECO:0000256" key="7">
    <source>
        <dbReference type="SAM" id="Phobius"/>
    </source>
</evidence>
<keyword evidence="6 7" id="KW-0472">Membrane</keyword>
<dbReference type="PRINTS" id="PR01035">
    <property type="entry name" value="TCRTETA"/>
</dbReference>
<dbReference type="InterPro" id="IPR011701">
    <property type="entry name" value="MFS"/>
</dbReference>
<dbReference type="Gene3D" id="1.20.1250.20">
    <property type="entry name" value="MFS general substrate transporter like domains"/>
    <property type="match status" value="1"/>
</dbReference>
<feature type="transmembrane region" description="Helical" evidence="7">
    <location>
        <begin position="267"/>
        <end position="285"/>
    </location>
</feature>
<dbReference type="PROSITE" id="PS50850">
    <property type="entry name" value="MFS"/>
    <property type="match status" value="1"/>
</dbReference>
<feature type="transmembrane region" description="Helical" evidence="7">
    <location>
        <begin position="201"/>
        <end position="222"/>
    </location>
</feature>
<keyword evidence="10" id="KW-1185">Reference proteome</keyword>
<evidence type="ECO:0000313" key="9">
    <source>
        <dbReference type="EMBL" id="SDP51347.1"/>
    </source>
</evidence>
<evidence type="ECO:0000256" key="2">
    <source>
        <dbReference type="ARBA" id="ARBA00022448"/>
    </source>
</evidence>
<feature type="transmembrane region" description="Helical" evidence="7">
    <location>
        <begin position="354"/>
        <end position="375"/>
    </location>
</feature>
<keyword evidence="2" id="KW-0813">Transport</keyword>
<accession>A0A1H0TBE5</accession>
<gene>
    <name evidence="9" type="ORF">SAMN05421677_12090</name>
</gene>
<comment type="subcellular location">
    <subcellularLocation>
        <location evidence="1">Cell membrane</location>
        <topology evidence="1">Multi-pass membrane protein</topology>
    </subcellularLocation>
</comment>
<dbReference type="PANTHER" id="PTHR43124:SF10">
    <property type="entry name" value="PURINE EFFLUX PUMP PBUE"/>
    <property type="match status" value="1"/>
</dbReference>
<feature type="transmembrane region" description="Helical" evidence="7">
    <location>
        <begin position="99"/>
        <end position="120"/>
    </location>
</feature>
<feature type="transmembrane region" description="Helical" evidence="7">
    <location>
        <begin position="160"/>
        <end position="181"/>
    </location>
</feature>
<feature type="domain" description="Major facilitator superfamily (MFS) profile" evidence="8">
    <location>
        <begin position="4"/>
        <end position="379"/>
    </location>
</feature>
<protein>
    <submittedName>
        <fullName evidence="9">MFS transporter, DHA1 family, purine base/nucleoside efflux pump</fullName>
    </submittedName>
</protein>
<evidence type="ECO:0000313" key="10">
    <source>
        <dbReference type="Proteomes" id="UP000198860"/>
    </source>
</evidence>
<dbReference type="AlphaFoldDB" id="A0A1H0TBE5"/>
<keyword evidence="5 7" id="KW-1133">Transmembrane helix</keyword>
<dbReference type="RefSeq" id="WP_089654192.1">
    <property type="nucleotide sequence ID" value="NZ_FNIZ01000020.1"/>
</dbReference>
<organism evidence="9 10">
    <name type="scientific">Halobacillus aidingensis</name>
    <dbReference type="NCBI Taxonomy" id="240303"/>
    <lineage>
        <taxon>Bacteria</taxon>
        <taxon>Bacillati</taxon>
        <taxon>Bacillota</taxon>
        <taxon>Bacilli</taxon>
        <taxon>Bacillales</taxon>
        <taxon>Bacillaceae</taxon>
        <taxon>Halobacillus</taxon>
    </lineage>
</organism>
<dbReference type="SUPFAM" id="SSF103473">
    <property type="entry name" value="MFS general substrate transporter"/>
    <property type="match status" value="1"/>
</dbReference>
<feature type="transmembrane region" description="Helical" evidence="7">
    <location>
        <begin position="7"/>
        <end position="30"/>
    </location>
</feature>
<feature type="transmembrane region" description="Helical" evidence="7">
    <location>
        <begin position="132"/>
        <end position="154"/>
    </location>
</feature>
<keyword evidence="3" id="KW-1003">Cell membrane</keyword>
<dbReference type="EMBL" id="FNIZ01000020">
    <property type="protein sequence ID" value="SDP51347.1"/>
    <property type="molecule type" value="Genomic_DNA"/>
</dbReference>
<sequence length="389" mass="41605">MNKKVYLLALVAFVVGTVELIIGGILDLVADDLGITLGQAGLLITIFSLVFAVASPVLLTATARFDRKKLMLVTLVIFFLGNMLAYLSPNYSTIMLARVLTAASGSLLVVLAVTISSAIVTKEYRGRAIGTIFMGISGSLVLGVPIGLTIGNSFGWRAPFLLISVLTLLSLVAVWISLGNIAPKPVITVKEQLRTLKDKKIFSAQLTSFLFLTGHLALYAYLTPFLKSEMGMNGTWVSIVYFIFGVAAVMGGGVGGFLSDKFGSERSILGIILVFAVAIFTIPYVTFSLPLFIMVMVIWSALSWAVTPAQQNYLISSAPETSDIQQSLNNSALHFGIAFGSSIGGIVIEQSSVIHNATVGGFFVLVALATAYFSITRGRQTHEQEAIQQ</sequence>
<name>A0A1H0TBE5_HALAD</name>
<evidence type="ECO:0000256" key="3">
    <source>
        <dbReference type="ARBA" id="ARBA00022475"/>
    </source>
</evidence>
<dbReference type="GO" id="GO:0005886">
    <property type="term" value="C:plasma membrane"/>
    <property type="evidence" value="ECO:0007669"/>
    <property type="project" value="UniProtKB-SubCell"/>
</dbReference>
<evidence type="ECO:0000256" key="4">
    <source>
        <dbReference type="ARBA" id="ARBA00022692"/>
    </source>
</evidence>
<dbReference type="InterPro" id="IPR036259">
    <property type="entry name" value="MFS_trans_sf"/>
</dbReference>
<dbReference type="STRING" id="240303.SAMN05421677_12090"/>